<feature type="signal peptide" evidence="2">
    <location>
        <begin position="1"/>
        <end position="22"/>
    </location>
</feature>
<proteinExistence type="predicted"/>
<dbReference type="Proteomes" id="UP000025227">
    <property type="component" value="Unplaced"/>
</dbReference>
<keyword evidence="1" id="KW-0472">Membrane</keyword>
<reference evidence="4" key="1">
    <citation type="submission" date="2020-12" db="UniProtKB">
        <authorList>
            <consortium name="WormBaseParasite"/>
        </authorList>
    </citation>
    <scope>IDENTIFICATION</scope>
    <source>
        <strain evidence="4">MHco3</strain>
    </source>
</reference>
<dbReference type="OrthoDB" id="5870310at2759"/>
<evidence type="ECO:0000313" key="3">
    <source>
        <dbReference type="Proteomes" id="UP000025227"/>
    </source>
</evidence>
<dbReference type="WBParaSite" id="HCON_00192740-00001">
    <property type="protein sequence ID" value="HCON_00192740-00001"/>
    <property type="gene ID" value="HCON_00192740"/>
</dbReference>
<evidence type="ECO:0000313" key="4">
    <source>
        <dbReference type="WBParaSite" id="HCON_00192740-00001"/>
    </source>
</evidence>
<protein>
    <submittedName>
        <fullName evidence="4">Membrane protein UL14</fullName>
    </submittedName>
</protein>
<feature type="transmembrane region" description="Helical" evidence="1">
    <location>
        <begin position="342"/>
        <end position="364"/>
    </location>
</feature>
<keyword evidence="1" id="KW-0812">Transmembrane</keyword>
<sequence length="392" mass="45711">MVRRWEMVGVLVVSLTVQVSLALTAAPTTNITIGDLGECFAKDEQVNSTTSNSTYLMAFGITNNCYVYYGLVTEFWDIEKDLPGGDDKKCKDKEVFRVRTYGETQELIIVVDRFGRRVRVQPALSKKPFLHRNETNGTLWSVWHHVNTSNRLEQFYSDSVDRGFVIAGFYYFKSRVLVYAVSHYAVRFYDLRLHIGNNYITPYLDLVSEPPLRCLFPHPQMKIMRRNRTDPDSEEIILYQGDGQVYSTYLKEVVALPFCNPSNPRRPISEERNPFSDDPKCSKFGQPLLFPLEEKIRPDYWMLMVSTRRWVNPMHAHRRMSYPHAVRRMKHHHFFTKGWARALPIVVANILILLVGTLVFLRLVSYYNREYRKRRLGADSSFSVMTHQGVLE</sequence>
<evidence type="ECO:0000256" key="1">
    <source>
        <dbReference type="SAM" id="Phobius"/>
    </source>
</evidence>
<evidence type="ECO:0000256" key="2">
    <source>
        <dbReference type="SAM" id="SignalP"/>
    </source>
</evidence>
<keyword evidence="1" id="KW-1133">Transmembrane helix</keyword>
<dbReference type="AlphaFoldDB" id="A0A7I5EF39"/>
<organism evidence="3 4">
    <name type="scientific">Haemonchus contortus</name>
    <name type="common">Barber pole worm</name>
    <dbReference type="NCBI Taxonomy" id="6289"/>
    <lineage>
        <taxon>Eukaryota</taxon>
        <taxon>Metazoa</taxon>
        <taxon>Ecdysozoa</taxon>
        <taxon>Nematoda</taxon>
        <taxon>Chromadorea</taxon>
        <taxon>Rhabditida</taxon>
        <taxon>Rhabditina</taxon>
        <taxon>Rhabditomorpha</taxon>
        <taxon>Strongyloidea</taxon>
        <taxon>Trichostrongylidae</taxon>
        <taxon>Haemonchus</taxon>
    </lineage>
</organism>
<name>A0A7I5EF39_HAECO</name>
<accession>A0A7I5EF39</accession>
<feature type="chain" id="PRO_5029691142" evidence="2">
    <location>
        <begin position="23"/>
        <end position="392"/>
    </location>
</feature>
<keyword evidence="2" id="KW-0732">Signal</keyword>
<keyword evidence="3" id="KW-1185">Reference proteome</keyword>